<dbReference type="EMBL" id="JAQFWQ010000032">
    <property type="protein sequence ID" value="MDA2811623.1"/>
    <property type="molecule type" value="Genomic_DNA"/>
</dbReference>
<dbReference type="InterPro" id="IPR036390">
    <property type="entry name" value="WH_DNA-bd_sf"/>
</dbReference>
<dbReference type="RefSeq" id="WP_270686074.1">
    <property type="nucleotide sequence ID" value="NZ_JAQFWQ010000032.1"/>
</dbReference>
<evidence type="ECO:0000256" key="3">
    <source>
        <dbReference type="ARBA" id="ARBA00023125"/>
    </source>
</evidence>
<dbReference type="Pfam" id="PF02909">
    <property type="entry name" value="TetR_C_1"/>
    <property type="match status" value="1"/>
</dbReference>
<dbReference type="Pfam" id="PF00392">
    <property type="entry name" value="GntR"/>
    <property type="match status" value="1"/>
</dbReference>
<dbReference type="InterPro" id="IPR000524">
    <property type="entry name" value="Tscrpt_reg_HTH_GntR"/>
</dbReference>
<dbReference type="PANTHER" id="PTHR30055">
    <property type="entry name" value="HTH-TYPE TRANSCRIPTIONAL REGULATOR RUTR"/>
    <property type="match status" value="1"/>
</dbReference>
<comment type="caution">
    <text evidence="8">The sequence shown here is derived from an EMBL/GenBank/DDBJ whole genome shotgun (WGS) entry which is preliminary data.</text>
</comment>
<dbReference type="InterPro" id="IPR003012">
    <property type="entry name" value="Tet_transcr_reg_TetR"/>
</dbReference>
<accession>A0ABT4U3T3</accession>
<protein>
    <submittedName>
        <fullName evidence="8">TetR/AcrR family transcriptional regulator C-terminal domain-containing protein</fullName>
    </submittedName>
</protein>
<evidence type="ECO:0000313" key="8">
    <source>
        <dbReference type="EMBL" id="MDA2811623.1"/>
    </source>
</evidence>
<dbReference type="SUPFAM" id="SSF48498">
    <property type="entry name" value="Tetracyclin repressor-like, C-terminal domain"/>
    <property type="match status" value="1"/>
</dbReference>
<keyword evidence="2" id="KW-0805">Transcription regulation</keyword>
<evidence type="ECO:0000256" key="1">
    <source>
        <dbReference type="ARBA" id="ARBA00022491"/>
    </source>
</evidence>
<dbReference type="InterPro" id="IPR009057">
    <property type="entry name" value="Homeodomain-like_sf"/>
</dbReference>
<organism evidence="8 9">
    <name type="scientific">Nocardiopsis endophytica</name>
    <dbReference type="NCBI Taxonomy" id="3018445"/>
    <lineage>
        <taxon>Bacteria</taxon>
        <taxon>Bacillati</taxon>
        <taxon>Actinomycetota</taxon>
        <taxon>Actinomycetes</taxon>
        <taxon>Streptosporangiales</taxon>
        <taxon>Nocardiopsidaceae</taxon>
        <taxon>Nocardiopsis</taxon>
    </lineage>
</organism>
<dbReference type="PROSITE" id="PS50949">
    <property type="entry name" value="HTH_GNTR"/>
    <property type="match status" value="1"/>
</dbReference>
<dbReference type="Proteomes" id="UP001527866">
    <property type="component" value="Unassembled WGS sequence"/>
</dbReference>
<dbReference type="PANTHER" id="PTHR30055:SF151">
    <property type="entry name" value="TRANSCRIPTIONAL REGULATORY PROTEIN"/>
    <property type="match status" value="1"/>
</dbReference>
<dbReference type="Gene3D" id="1.10.10.10">
    <property type="entry name" value="Winged helix-like DNA-binding domain superfamily/Winged helix DNA-binding domain"/>
    <property type="match status" value="1"/>
</dbReference>
<dbReference type="PRINTS" id="PR00400">
    <property type="entry name" value="TETREPRESSOR"/>
</dbReference>
<dbReference type="CDD" id="cd07377">
    <property type="entry name" value="WHTH_GntR"/>
    <property type="match status" value="1"/>
</dbReference>
<dbReference type="InterPro" id="IPR050109">
    <property type="entry name" value="HTH-type_TetR-like_transc_reg"/>
</dbReference>
<reference evidence="8 9" key="1">
    <citation type="submission" date="2023-01" db="EMBL/GenBank/DDBJ databases">
        <title>Draft genome sequence of Nocardiopsis sp. RSe5-2 isolated from halophytes.</title>
        <authorList>
            <person name="Duangmal K."/>
            <person name="Chantavorakit T."/>
        </authorList>
    </citation>
    <scope>NUCLEOTIDE SEQUENCE [LARGE SCALE GENOMIC DNA]</scope>
    <source>
        <strain evidence="8 9">RSe5-2</strain>
    </source>
</reference>
<dbReference type="SMART" id="SM00345">
    <property type="entry name" value="HTH_GNTR"/>
    <property type="match status" value="1"/>
</dbReference>
<keyword evidence="4" id="KW-0804">Transcription</keyword>
<keyword evidence="3 5" id="KW-0238">DNA-binding</keyword>
<feature type="domain" description="HTH tetR-type" evidence="7">
    <location>
        <begin position="86"/>
        <end position="146"/>
    </location>
</feature>
<proteinExistence type="predicted"/>
<dbReference type="PROSITE" id="PS50977">
    <property type="entry name" value="HTH_TETR_2"/>
    <property type="match status" value="1"/>
</dbReference>
<dbReference type="InterPro" id="IPR036388">
    <property type="entry name" value="WH-like_DNA-bd_sf"/>
</dbReference>
<name>A0ABT4U3T3_9ACTN</name>
<dbReference type="InterPro" id="IPR001647">
    <property type="entry name" value="HTH_TetR"/>
</dbReference>
<evidence type="ECO:0000256" key="2">
    <source>
        <dbReference type="ARBA" id="ARBA00023015"/>
    </source>
</evidence>
<evidence type="ECO:0000259" key="6">
    <source>
        <dbReference type="PROSITE" id="PS50949"/>
    </source>
</evidence>
<keyword evidence="9" id="KW-1185">Reference proteome</keyword>
<feature type="DNA-binding region" description="H-T-H motif" evidence="5">
    <location>
        <begin position="109"/>
        <end position="128"/>
    </location>
</feature>
<keyword evidence="1" id="KW-0678">Repressor</keyword>
<evidence type="ECO:0000256" key="4">
    <source>
        <dbReference type="ARBA" id="ARBA00023163"/>
    </source>
</evidence>
<sequence>MNDLPAHRRIADDLRRRIGEGALRPGDRVPSTRQITRDWGVAMATATKALTALRQEGLVHAVPGRGTVVSPAARAAHRAPPGRAAPLSRERVVRAAIRIADAEGAGALTMRRIATELGVAAMSLYRHVPDKDTLMALMADAVFAENALPDPPPQGWRASLEAAARVQWQACRRHLWLTQVISFTRPVLMPHAMAHTEWMLRAVDGLGMDVTTMSRIVIMVTNHVRACAVLLGAEHQAEVDSGVTAEQWWGSADRTVGRHLASGRYPLLASFGGPDTEVLHPESVFEFGLQRLLDGLESFIRH</sequence>
<dbReference type="Gene3D" id="1.10.357.10">
    <property type="entry name" value="Tetracycline Repressor, domain 2"/>
    <property type="match status" value="1"/>
</dbReference>
<dbReference type="SUPFAM" id="SSF46785">
    <property type="entry name" value="Winged helix' DNA-binding domain"/>
    <property type="match status" value="1"/>
</dbReference>
<gene>
    <name evidence="8" type="ORF">O4J56_13355</name>
</gene>
<evidence type="ECO:0000259" key="7">
    <source>
        <dbReference type="PROSITE" id="PS50977"/>
    </source>
</evidence>
<feature type="domain" description="HTH gntR-type" evidence="6">
    <location>
        <begin position="4"/>
        <end position="72"/>
    </location>
</feature>
<dbReference type="InterPro" id="IPR004111">
    <property type="entry name" value="Repressor_TetR_C"/>
</dbReference>
<dbReference type="SUPFAM" id="SSF46689">
    <property type="entry name" value="Homeodomain-like"/>
    <property type="match status" value="1"/>
</dbReference>
<evidence type="ECO:0000256" key="5">
    <source>
        <dbReference type="PROSITE-ProRule" id="PRU00335"/>
    </source>
</evidence>
<evidence type="ECO:0000313" key="9">
    <source>
        <dbReference type="Proteomes" id="UP001527866"/>
    </source>
</evidence>
<dbReference type="InterPro" id="IPR036271">
    <property type="entry name" value="Tet_transcr_reg_TetR-rel_C_sf"/>
</dbReference>
<dbReference type="Pfam" id="PF00440">
    <property type="entry name" value="TetR_N"/>
    <property type="match status" value="1"/>
</dbReference>
<dbReference type="Gene3D" id="1.10.10.60">
    <property type="entry name" value="Homeodomain-like"/>
    <property type="match status" value="1"/>
</dbReference>